<dbReference type="EMBL" id="JBBPFD010000013">
    <property type="protein sequence ID" value="KAK7901833.1"/>
    <property type="molecule type" value="Genomic_DNA"/>
</dbReference>
<reference evidence="4" key="1">
    <citation type="submission" date="2024-04" db="EMBL/GenBank/DDBJ databases">
        <title>Salinicola lusitanus LLJ914,a marine bacterium isolated from the Okinawa Trough.</title>
        <authorList>
            <person name="Li J."/>
        </authorList>
    </citation>
    <scope>NUCLEOTIDE SEQUENCE [LARGE SCALE GENOMIC DNA]</scope>
</reference>
<evidence type="ECO:0000313" key="4">
    <source>
        <dbReference type="Proteomes" id="UP001460270"/>
    </source>
</evidence>
<comment type="caution">
    <text evidence="3">The sequence shown here is derived from an EMBL/GenBank/DDBJ whole genome shotgun (WGS) entry which is preliminary data.</text>
</comment>
<evidence type="ECO:0000313" key="3">
    <source>
        <dbReference type="EMBL" id="KAK7901833.1"/>
    </source>
</evidence>
<dbReference type="AlphaFoldDB" id="A0AAW0NKH2"/>
<keyword evidence="2" id="KW-0472">Membrane</keyword>
<evidence type="ECO:0000256" key="1">
    <source>
        <dbReference type="SAM" id="MobiDB-lite"/>
    </source>
</evidence>
<organism evidence="3 4">
    <name type="scientific">Mugilogobius chulae</name>
    <name type="common">yellowstripe goby</name>
    <dbReference type="NCBI Taxonomy" id="88201"/>
    <lineage>
        <taxon>Eukaryota</taxon>
        <taxon>Metazoa</taxon>
        <taxon>Chordata</taxon>
        <taxon>Craniata</taxon>
        <taxon>Vertebrata</taxon>
        <taxon>Euteleostomi</taxon>
        <taxon>Actinopterygii</taxon>
        <taxon>Neopterygii</taxon>
        <taxon>Teleostei</taxon>
        <taxon>Neoteleostei</taxon>
        <taxon>Acanthomorphata</taxon>
        <taxon>Gobiaria</taxon>
        <taxon>Gobiiformes</taxon>
        <taxon>Gobioidei</taxon>
        <taxon>Gobiidae</taxon>
        <taxon>Gobionellinae</taxon>
        <taxon>Mugilogobius</taxon>
    </lineage>
</organism>
<dbReference type="PANTHER" id="PTHR38325:SF1">
    <property type="entry name" value="GENE, 17455-RELATED"/>
    <property type="match status" value="1"/>
</dbReference>
<keyword evidence="2" id="KW-1133">Transmembrane helix</keyword>
<gene>
    <name evidence="3" type="ORF">WMY93_018602</name>
</gene>
<feature type="transmembrane region" description="Helical" evidence="2">
    <location>
        <begin position="119"/>
        <end position="140"/>
    </location>
</feature>
<feature type="region of interest" description="Disordered" evidence="1">
    <location>
        <begin position="184"/>
        <end position="221"/>
    </location>
</feature>
<dbReference type="Proteomes" id="UP001460270">
    <property type="component" value="Unassembled WGS sequence"/>
</dbReference>
<name>A0AAW0NKH2_9GOBI</name>
<evidence type="ECO:0000256" key="2">
    <source>
        <dbReference type="SAM" id="Phobius"/>
    </source>
</evidence>
<proteinExistence type="predicted"/>
<dbReference type="PANTHER" id="PTHR38325">
    <property type="entry name" value="MCG55969"/>
    <property type="match status" value="1"/>
</dbReference>
<protein>
    <submittedName>
        <fullName evidence="3">Uncharacterized protein</fullName>
    </submittedName>
</protein>
<keyword evidence="2" id="KW-0812">Transmembrane</keyword>
<sequence length="231" mass="25551">MNHLKFSIFNVCVREKNSSLQASGKVALKGGKTSVDWSHQASLSQVTGTEQGAELWESTGNMNTTDPGINITFPIGIENSTLTTLSSLLNISTSASLSTTPPSFPLPPSYSSDIHDPEFTIMIVLGLSLLLAGVAAFIVVCQPSKRDGDFESDNYEDSFRSRNKSGEPQLKHWKRFGSYRRSYNASFRRPPHRKPESVKLTQPRAAKSQQRETDKETKPSTPCMCDYVTEI</sequence>
<feature type="compositionally biased region" description="Basic and acidic residues" evidence="1">
    <location>
        <begin position="209"/>
        <end position="218"/>
    </location>
</feature>
<dbReference type="InterPro" id="IPR039954">
    <property type="entry name" value="DUF5527"/>
</dbReference>
<dbReference type="Pfam" id="PF17665">
    <property type="entry name" value="DUF5527"/>
    <property type="match status" value="1"/>
</dbReference>
<keyword evidence="4" id="KW-1185">Reference proteome</keyword>
<accession>A0AAW0NKH2</accession>